<feature type="compositionally biased region" description="Acidic residues" evidence="1">
    <location>
        <begin position="94"/>
        <end position="111"/>
    </location>
</feature>
<dbReference type="OrthoDB" id="5148308at2"/>
<dbReference type="EMBL" id="PGFE01000007">
    <property type="protein sequence ID" value="PJJ68570.1"/>
    <property type="molecule type" value="Genomic_DNA"/>
</dbReference>
<name>A0A2M9CC31_9CELL</name>
<gene>
    <name evidence="2" type="ORF">CLV28_2986</name>
</gene>
<proteinExistence type="predicted"/>
<keyword evidence="3" id="KW-1185">Reference proteome</keyword>
<evidence type="ECO:0000313" key="3">
    <source>
        <dbReference type="Proteomes" id="UP000231693"/>
    </source>
</evidence>
<evidence type="ECO:0000256" key="1">
    <source>
        <dbReference type="SAM" id="MobiDB-lite"/>
    </source>
</evidence>
<feature type="compositionally biased region" description="Basic and acidic residues" evidence="1">
    <location>
        <begin position="25"/>
        <end position="34"/>
    </location>
</feature>
<protein>
    <submittedName>
        <fullName evidence="2">Uncharacterized protein</fullName>
    </submittedName>
</protein>
<reference evidence="2 3" key="1">
    <citation type="submission" date="2017-11" db="EMBL/GenBank/DDBJ databases">
        <title>Genomic Encyclopedia of Archaeal and Bacterial Type Strains, Phase II (KMG-II): From Individual Species to Whole Genera.</title>
        <authorList>
            <person name="Goeker M."/>
        </authorList>
    </citation>
    <scope>NUCLEOTIDE SEQUENCE [LARGE SCALE GENOMIC DNA]</scope>
    <source>
        <strain evidence="2 3">DSM 25478</strain>
    </source>
</reference>
<feature type="region of interest" description="Disordered" evidence="1">
    <location>
        <begin position="1"/>
        <end position="34"/>
    </location>
</feature>
<evidence type="ECO:0000313" key="2">
    <source>
        <dbReference type="EMBL" id="PJJ68570.1"/>
    </source>
</evidence>
<dbReference type="RefSeq" id="WP_100424132.1">
    <property type="nucleotide sequence ID" value="NZ_BOOX01000011.1"/>
</dbReference>
<accession>A0A2M9CC31</accession>
<comment type="caution">
    <text evidence="2">The sequence shown here is derived from an EMBL/GenBank/DDBJ whole genome shotgun (WGS) entry which is preliminary data.</text>
</comment>
<dbReference type="AlphaFoldDB" id="A0A2M9CC31"/>
<sequence>MTTPEYPGPTPENSRDPQQPTSPADAKRQAREAKAVAKANRNWFARHKFLTGAGVLVVLIGIISVASGGGDDEPTATAETSVSQDDAATTADEATTDDADAADDTSADDAADDAAADDAADEATTISGGDHIVGTDIDPGQYRADVSESLFSLCSVTQQNGDDVLDIRTANEGSVIFTVADVDGSTVSFDGCDNIVSTADQPGTVPDAYTNGDWLVGAEIEPGKYQGTVDPDAAIVLGSVSQTNGTDVLDITTGDEGKVVFDVQDTEGSVVSFSGLTDIQKVG</sequence>
<feature type="region of interest" description="Disordered" evidence="1">
    <location>
        <begin position="68"/>
        <end position="111"/>
    </location>
</feature>
<organism evidence="2 3">
    <name type="scientific">Sediminihabitans luteus</name>
    <dbReference type="NCBI Taxonomy" id="1138585"/>
    <lineage>
        <taxon>Bacteria</taxon>
        <taxon>Bacillati</taxon>
        <taxon>Actinomycetota</taxon>
        <taxon>Actinomycetes</taxon>
        <taxon>Micrococcales</taxon>
        <taxon>Cellulomonadaceae</taxon>
        <taxon>Sediminihabitans</taxon>
    </lineage>
</organism>
<dbReference type="Proteomes" id="UP000231693">
    <property type="component" value="Unassembled WGS sequence"/>
</dbReference>
<feature type="compositionally biased region" description="Pro residues" evidence="1">
    <location>
        <begin position="1"/>
        <end position="10"/>
    </location>
</feature>